<protein>
    <recommendedName>
        <fullName evidence="6">Dolichyl-diphosphooligosaccharide-protein glycosyltransferase subunit OST5</fullName>
    </recommendedName>
</protein>
<dbReference type="InterPro" id="IPR007915">
    <property type="entry name" value="TMEM258/Ost5"/>
</dbReference>
<comment type="subunit">
    <text evidence="6">Component of the oligosaccharyltransferase (OST) complex.</text>
</comment>
<dbReference type="Pfam" id="PF05251">
    <property type="entry name" value="Ost5"/>
    <property type="match status" value="1"/>
</dbReference>
<dbReference type="AlphaFoldDB" id="A0A899G174"/>
<comment type="similarity">
    <text evidence="2 6">Belongs to the OST5 family.</text>
</comment>
<accession>A0A899G174</accession>
<keyword evidence="4 6" id="KW-1133">Transmembrane helix</keyword>
<dbReference type="GO" id="GO:0008250">
    <property type="term" value="C:oligosaccharyltransferase complex"/>
    <property type="evidence" value="ECO:0007669"/>
    <property type="project" value="UniProtKB-UniRule"/>
</dbReference>
<name>A0A899G174_9ASCO</name>
<evidence type="ECO:0000313" key="8">
    <source>
        <dbReference type="Proteomes" id="UP000663699"/>
    </source>
</evidence>
<feature type="transmembrane region" description="Helical" evidence="6">
    <location>
        <begin position="62"/>
        <end position="87"/>
    </location>
</feature>
<keyword evidence="8" id="KW-1185">Reference proteome</keyword>
<reference evidence="7" key="1">
    <citation type="submission" date="2020-06" db="EMBL/GenBank/DDBJ databases">
        <title>Genomes of multiple members of Pneumocystis genus reveal paths to human pathogen Pneumocystis jirovecii.</title>
        <authorList>
            <person name="Cisse O.H."/>
            <person name="Ma L."/>
            <person name="Dekker J."/>
            <person name="Khil P."/>
            <person name="Jo J."/>
            <person name="Brenchley J."/>
            <person name="Blair R."/>
            <person name="Pahar B."/>
            <person name="Chabe M."/>
            <person name="Van Rompay K.A."/>
            <person name="Keesler R."/>
            <person name="Sukura A."/>
            <person name="Hirsch V."/>
            <person name="Kutty G."/>
            <person name="Liu Y."/>
            <person name="Peng L."/>
            <person name="Chen J."/>
            <person name="Song J."/>
            <person name="Weissenbacher-Lang C."/>
            <person name="Xu J."/>
            <person name="Upham N.S."/>
            <person name="Stajich J.E."/>
            <person name="Cuomo C.A."/>
            <person name="Cushion M.T."/>
            <person name="Kovacs J.A."/>
        </authorList>
    </citation>
    <scope>NUCLEOTIDE SEQUENCE</scope>
    <source>
        <strain evidence="7">2A</strain>
    </source>
</reference>
<keyword evidence="5 6" id="KW-0472">Membrane</keyword>
<feature type="transmembrane region" description="Helical" evidence="6">
    <location>
        <begin position="30"/>
        <end position="50"/>
    </location>
</feature>
<comment type="subcellular location">
    <subcellularLocation>
        <location evidence="1 6">Membrane</location>
        <topology evidence="1 6">Multi-pass membrane protein</topology>
    </subcellularLocation>
</comment>
<proteinExistence type="inferred from homology"/>
<evidence type="ECO:0000256" key="6">
    <source>
        <dbReference type="RuleBase" id="RU367008"/>
    </source>
</evidence>
<dbReference type="GO" id="GO:0006487">
    <property type="term" value="P:protein N-linked glycosylation"/>
    <property type="evidence" value="ECO:0007669"/>
    <property type="project" value="UniProtKB-UniRule"/>
</dbReference>
<gene>
    <name evidence="7" type="ORF">MERGE_001009</name>
</gene>
<evidence type="ECO:0000256" key="4">
    <source>
        <dbReference type="ARBA" id="ARBA00022989"/>
    </source>
</evidence>
<evidence type="ECO:0000256" key="5">
    <source>
        <dbReference type="ARBA" id="ARBA00023136"/>
    </source>
</evidence>
<evidence type="ECO:0000256" key="1">
    <source>
        <dbReference type="ARBA" id="ARBA00004141"/>
    </source>
</evidence>
<comment type="function">
    <text evidence="6">Subunit of the oligosaccharyl transferase (OST) complex that catalyzes the initial transfer of a defined glycan (Glc(3)Man(9)GlcNAc(2) in eukaryotes) from the lipid carrier dolichol-pyrophosphate to an asparagine residue within an Asn-X-Ser/Thr consensus motif in nascent polypeptide chains, the first step in protein N-glycosylation. N-glycosylation occurs cotranslationally and the complex associates with the Sec61 complex at the channel-forming translocon complex that mediates protein translocation across the endoplasmic reticulum (ER). All subunits are required for a maximal enzyme activity.</text>
</comment>
<sequence length="88" mass="10222">MDYLYEETSKTFKEAEIFLPLIPVKSHKKIAFILLLFSFLFTILFKLTKYKETAKKIYKAKLIIYALASCIFFGFSAIYLICAIGIYA</sequence>
<evidence type="ECO:0000313" key="7">
    <source>
        <dbReference type="EMBL" id="QSL66626.1"/>
    </source>
</evidence>
<organism evidence="7 8">
    <name type="scientific">Pneumocystis wakefieldiae</name>
    <dbReference type="NCBI Taxonomy" id="38082"/>
    <lineage>
        <taxon>Eukaryota</taxon>
        <taxon>Fungi</taxon>
        <taxon>Dikarya</taxon>
        <taxon>Ascomycota</taxon>
        <taxon>Taphrinomycotina</taxon>
        <taxon>Pneumocystomycetes</taxon>
        <taxon>Pneumocystaceae</taxon>
        <taxon>Pneumocystis</taxon>
    </lineage>
</organism>
<dbReference type="EMBL" id="CP054544">
    <property type="protein sequence ID" value="QSL66626.1"/>
    <property type="molecule type" value="Genomic_DNA"/>
</dbReference>
<evidence type="ECO:0000256" key="2">
    <source>
        <dbReference type="ARBA" id="ARBA00009825"/>
    </source>
</evidence>
<dbReference type="Proteomes" id="UP000663699">
    <property type="component" value="Chromosome 13"/>
</dbReference>
<keyword evidence="3 6" id="KW-0812">Transmembrane</keyword>
<evidence type="ECO:0000256" key="3">
    <source>
        <dbReference type="ARBA" id="ARBA00022692"/>
    </source>
</evidence>